<gene>
    <name evidence="1" type="ORF">O6H91_04G057000</name>
</gene>
<dbReference type="Proteomes" id="UP001162992">
    <property type="component" value="Chromosome 4"/>
</dbReference>
<organism evidence="1 2">
    <name type="scientific">Diphasiastrum complanatum</name>
    <name type="common">Issler's clubmoss</name>
    <name type="synonym">Lycopodium complanatum</name>
    <dbReference type="NCBI Taxonomy" id="34168"/>
    <lineage>
        <taxon>Eukaryota</taxon>
        <taxon>Viridiplantae</taxon>
        <taxon>Streptophyta</taxon>
        <taxon>Embryophyta</taxon>
        <taxon>Tracheophyta</taxon>
        <taxon>Lycopodiopsida</taxon>
        <taxon>Lycopodiales</taxon>
        <taxon>Lycopodiaceae</taxon>
        <taxon>Lycopodioideae</taxon>
        <taxon>Diphasiastrum</taxon>
    </lineage>
</organism>
<accession>A0ACC2DX49</accession>
<sequence length="1140" mass="126639">MSSPTKTLSCQPPPIPPVEQESEGSDSVVEPKLSVEDSPPVEPSLDESDQFSWDADKQNCVSDDHIVVQYSTHGSLNTSVENGKAGGTSYPTVNSCPRVGSSSCLSPSDEQHYECDFGNSNYTTTLSPESSCPRSQPSELSNWKVGLAFDQQQHSLEAENHPIASESTSQMNMEVASVSSQAAASLAASNEDLISPIECKPTYEQPPHLSSMEDNVVQTRLSQSSYMLPSLIVSDFTPARLPETTSQRQDFGSNSYSALPPDKCPPNSIVPFRVQSKYRAYTRSSSDGEDIRWYFCKSFLGPNEVAASIPTTELVGKGEYLRFSVRDSSSLEAVFLEREEELVSAWWKEYAESSRGPFRALGHRSNTSSVSDKISMKADDKLAENQAATGSVTQHSGKSHPSYGGSILEYDNEEIVGVPVKGGLYEVDLLQRRCYPVYWSGDNRRVLRGHWFARKGALDWLPLREDIAEQLEIAYRSQVWHRRTFQPSGQYAARVDLQSATPGLHALFTGEDDTWEASLRADAYGLTYVLGLQGSGIKLRRGFAPSGSPQPTRDELRQRKEEEMDDYCSQVPVRHLVFMVHGIGQRLEKANLVDDVGTFRRTVASLAEEHLTSYQRNTQRVLYIPCQWRRHLKLGGESAVENCTLEGVRALRQMISATVHDVLYYMSPVYCQDIIDSVSFSLNKLYQKFVKRNPGYDGKVSIYGHSLGSVLSYDILCHQEKLPSPHGLQGSNFMEDDLFEEEQEESLPQTPSSKISNANHVSELEALRAKVASLQAKLLSLEGLQVRNDNNTESVDACESAETEDAQFLKCSSHKDGLQQGNANGRIGETGNTKSCESESAYGQIRDDIGSSFSRNTASDPPPTESLKTISSKKHHTPRIRYTKLQFKVDTFFAVGSPLGLFLGLRNVRLATGDGAEYWKDEGIEEEMPACRQMLNIFHPYDPVAYRVEPLVCKEYIGKPPVFIPYHKGGKRLHIGLQEFSKGLTARSKALGNSFVGVRTRMVKAFYSNSSNKGKDVENADEAQNKKTTYGSLVIQRLTGSLDGRIDYMLQDSTFEHQYISALSSHTSYWQDNDTALFILKHLYRDIPDSPLVSTTDLTLAAKNVTSVSVGIREADTDLAFNFFSKDEFVAALSSVERTS</sequence>
<keyword evidence="2" id="KW-1185">Reference proteome</keyword>
<proteinExistence type="predicted"/>
<reference evidence="2" key="1">
    <citation type="journal article" date="2024" name="Proc. Natl. Acad. Sci. U.S.A.">
        <title>Extraordinary preservation of gene collinearity over three hundred million years revealed in homosporous lycophytes.</title>
        <authorList>
            <person name="Li C."/>
            <person name="Wickell D."/>
            <person name="Kuo L.Y."/>
            <person name="Chen X."/>
            <person name="Nie B."/>
            <person name="Liao X."/>
            <person name="Peng D."/>
            <person name="Ji J."/>
            <person name="Jenkins J."/>
            <person name="Williams M."/>
            <person name="Shu S."/>
            <person name="Plott C."/>
            <person name="Barry K."/>
            <person name="Rajasekar S."/>
            <person name="Grimwood J."/>
            <person name="Han X."/>
            <person name="Sun S."/>
            <person name="Hou Z."/>
            <person name="He W."/>
            <person name="Dai G."/>
            <person name="Sun C."/>
            <person name="Schmutz J."/>
            <person name="Leebens-Mack J.H."/>
            <person name="Li F.W."/>
            <person name="Wang L."/>
        </authorList>
    </citation>
    <scope>NUCLEOTIDE SEQUENCE [LARGE SCALE GENOMIC DNA]</scope>
    <source>
        <strain evidence="2">cv. PW_Plant_1</strain>
    </source>
</reference>
<comment type="caution">
    <text evidence="1">The sequence shown here is derived from an EMBL/GenBank/DDBJ whole genome shotgun (WGS) entry which is preliminary data.</text>
</comment>
<name>A0ACC2DX49_DIPCM</name>
<protein>
    <submittedName>
        <fullName evidence="1">Uncharacterized protein</fullName>
    </submittedName>
</protein>
<dbReference type="EMBL" id="CM055095">
    <property type="protein sequence ID" value="KAJ7558813.1"/>
    <property type="molecule type" value="Genomic_DNA"/>
</dbReference>
<evidence type="ECO:0000313" key="2">
    <source>
        <dbReference type="Proteomes" id="UP001162992"/>
    </source>
</evidence>
<evidence type="ECO:0000313" key="1">
    <source>
        <dbReference type="EMBL" id="KAJ7558813.1"/>
    </source>
</evidence>